<reference evidence="2 3" key="1">
    <citation type="submission" date="2023-03" db="EMBL/GenBank/DDBJ databases">
        <title>Bacillus Genome Sequencing.</title>
        <authorList>
            <person name="Dunlap C."/>
        </authorList>
    </citation>
    <scope>NUCLEOTIDE SEQUENCE [LARGE SCALE GENOMIC DNA]</scope>
    <source>
        <strain evidence="2 3">NRS-319</strain>
    </source>
</reference>
<dbReference type="Pfam" id="PF11518">
    <property type="entry name" value="DUF3221"/>
    <property type="match status" value="1"/>
</dbReference>
<keyword evidence="1" id="KW-0732">Signal</keyword>
<gene>
    <name evidence="2" type="ORF">P9485_27625</name>
</gene>
<sequence length="127" mass="14856">MNRNMKISIHIFLSVLLIILSACTTKTVEQVGVKEEPKEGYVILRNGTIFFESDKTFKTKVELQNYMEQQMNKEHPSHTVLSFKNKDAYNQLKTGDKIKVWSSQILESYPAKMIIEKFEIVEKIEKR</sequence>
<proteinExistence type="predicted"/>
<keyword evidence="3" id="KW-1185">Reference proteome</keyword>
<dbReference type="PROSITE" id="PS51257">
    <property type="entry name" value="PROKAR_LIPOPROTEIN"/>
    <property type="match status" value="1"/>
</dbReference>
<dbReference type="Proteomes" id="UP001336122">
    <property type="component" value="Unassembled WGS sequence"/>
</dbReference>
<feature type="chain" id="PRO_5047456182" evidence="1">
    <location>
        <begin position="23"/>
        <end position="127"/>
    </location>
</feature>
<name>A0ABU6PJJ9_9BACI</name>
<comment type="caution">
    <text evidence="2">The sequence shown here is derived from an EMBL/GenBank/DDBJ whole genome shotgun (WGS) entry which is preliminary data.</text>
</comment>
<evidence type="ECO:0000313" key="2">
    <source>
        <dbReference type="EMBL" id="MED4681489.1"/>
    </source>
</evidence>
<organism evidence="2 3">
    <name type="scientific">Bacillus nitratireducens</name>
    <dbReference type="NCBI Taxonomy" id="2026193"/>
    <lineage>
        <taxon>Bacteria</taxon>
        <taxon>Bacillati</taxon>
        <taxon>Bacillota</taxon>
        <taxon>Bacilli</taxon>
        <taxon>Bacillales</taxon>
        <taxon>Bacillaceae</taxon>
        <taxon>Bacillus</taxon>
        <taxon>Bacillus cereus group</taxon>
    </lineage>
</organism>
<evidence type="ECO:0000313" key="3">
    <source>
        <dbReference type="Proteomes" id="UP001336122"/>
    </source>
</evidence>
<accession>A0ABU6PJJ9</accession>
<dbReference type="EMBL" id="JARTIK010000038">
    <property type="protein sequence ID" value="MED4681489.1"/>
    <property type="molecule type" value="Genomic_DNA"/>
</dbReference>
<dbReference type="Gene3D" id="2.40.50.140">
    <property type="entry name" value="Nucleic acid-binding proteins"/>
    <property type="match status" value="1"/>
</dbReference>
<protein>
    <submittedName>
        <fullName evidence="2">DUF3221 domain-containing protein</fullName>
    </submittedName>
</protein>
<dbReference type="RefSeq" id="WP_001081408.1">
    <property type="nucleotide sequence ID" value="NZ_FNRB01000011.1"/>
</dbReference>
<evidence type="ECO:0000256" key="1">
    <source>
        <dbReference type="SAM" id="SignalP"/>
    </source>
</evidence>
<dbReference type="InterPro" id="IPR012340">
    <property type="entry name" value="NA-bd_OB-fold"/>
</dbReference>
<dbReference type="InterPro" id="IPR021598">
    <property type="entry name" value="DUF3221"/>
</dbReference>
<dbReference type="GeneID" id="92884790"/>
<feature type="signal peptide" evidence="1">
    <location>
        <begin position="1"/>
        <end position="22"/>
    </location>
</feature>